<keyword evidence="1" id="KW-1133">Transmembrane helix</keyword>
<feature type="transmembrane region" description="Helical" evidence="1">
    <location>
        <begin position="163"/>
        <end position="180"/>
    </location>
</feature>
<dbReference type="EMBL" id="ASWH01000002">
    <property type="protein sequence ID" value="EOW79180.1"/>
    <property type="molecule type" value="Genomic_DNA"/>
</dbReference>
<dbReference type="InterPro" id="IPR022294">
    <property type="entry name" value="ABC-transptr_permeasesu"/>
</dbReference>
<name>R2XWN2_9ENTE</name>
<accession>R2XWN2</accession>
<dbReference type="RefSeq" id="WP_010778580.1">
    <property type="nucleotide sequence ID" value="NZ_ASWH01000002.1"/>
</dbReference>
<organism evidence="2 4">
    <name type="scientific">Enterococcus gilvus ATCC BAA-350</name>
    <dbReference type="NCBI Taxonomy" id="1158614"/>
    <lineage>
        <taxon>Bacteria</taxon>
        <taxon>Bacillati</taxon>
        <taxon>Bacillota</taxon>
        <taxon>Bacilli</taxon>
        <taxon>Lactobacillales</taxon>
        <taxon>Enterococcaceae</taxon>
        <taxon>Enterococcus</taxon>
    </lineage>
</organism>
<feature type="transmembrane region" description="Helical" evidence="1">
    <location>
        <begin position="218"/>
        <end position="239"/>
    </location>
</feature>
<dbReference type="HOGENOM" id="CLU_077103_0_0_9"/>
<keyword evidence="1" id="KW-0812">Transmembrane</keyword>
<evidence type="ECO:0000313" key="5">
    <source>
        <dbReference type="Proteomes" id="UP000014160"/>
    </source>
</evidence>
<feature type="transmembrane region" description="Helical" evidence="1">
    <location>
        <begin position="53"/>
        <end position="73"/>
    </location>
</feature>
<sequence>MKRFRRVLLGDILKIRQTPFFLLHVALPLVGIGVFAAYQWMTNTHSQLLLINYFQVLSLVYPILAAWMTTLIVDQESEAGDSFFLLSAVSRWRVLTSKVGILLVSGLFACLLAGFGYHLVVQFREDYALSSLFILFLVGIVWCSALFLYFFHLFLGLSFGRNVNFAVAAVELLLSALLLTGLGETIWFFFPCAWGVRSIPLAAAYLRGATATSFGTVHVVLVCLVLLTVFMLGGLFLWFQKWEGRSSEE</sequence>
<dbReference type="EMBL" id="AJDQ01000002">
    <property type="protein sequence ID" value="EOI58943.1"/>
    <property type="molecule type" value="Genomic_DNA"/>
</dbReference>
<feature type="transmembrane region" description="Helical" evidence="1">
    <location>
        <begin position="127"/>
        <end position="151"/>
    </location>
</feature>
<reference evidence="2 4" key="1">
    <citation type="submission" date="2013-02" db="EMBL/GenBank/DDBJ databases">
        <title>The Genome Sequence of Enterococcus gilvus ATCC BAA-350.</title>
        <authorList>
            <consortium name="The Broad Institute Genome Sequencing Platform"/>
            <consortium name="The Broad Institute Genome Sequencing Center for Infectious Disease"/>
            <person name="Earl A.M."/>
            <person name="Gilmore M.S."/>
            <person name="Lebreton F."/>
            <person name="Walker B."/>
            <person name="Young S.K."/>
            <person name="Zeng Q."/>
            <person name="Gargeya S."/>
            <person name="Fitzgerald M."/>
            <person name="Haas B."/>
            <person name="Abouelleil A."/>
            <person name="Alvarado L."/>
            <person name="Arachchi H.M."/>
            <person name="Berlin A.M."/>
            <person name="Chapman S.B."/>
            <person name="Dewar J."/>
            <person name="Goldberg J."/>
            <person name="Griggs A."/>
            <person name="Gujja S."/>
            <person name="Hansen M."/>
            <person name="Howarth C."/>
            <person name="Imamovic A."/>
            <person name="Larimer J."/>
            <person name="McCowan C."/>
            <person name="Murphy C."/>
            <person name="Neiman D."/>
            <person name="Pearson M."/>
            <person name="Priest M."/>
            <person name="Roberts A."/>
            <person name="Saif S."/>
            <person name="Shea T."/>
            <person name="Sisk P."/>
            <person name="Sykes S."/>
            <person name="Wortman J."/>
            <person name="Nusbaum C."/>
            <person name="Birren B."/>
        </authorList>
    </citation>
    <scope>NUCLEOTIDE SEQUENCE [LARGE SCALE GENOMIC DNA]</scope>
    <source>
        <strain evidence="2 4">ATCC BAA-350</strain>
    </source>
</reference>
<keyword evidence="5" id="KW-1185">Reference proteome</keyword>
<dbReference type="CDD" id="cd21808">
    <property type="entry name" value="ABC-2_lan_permease_MutG"/>
    <property type="match status" value="1"/>
</dbReference>
<dbReference type="Proteomes" id="UP000014160">
    <property type="component" value="Unassembled WGS sequence"/>
</dbReference>
<dbReference type="PATRIC" id="fig|1158614.3.peg.115"/>
<evidence type="ECO:0000256" key="1">
    <source>
        <dbReference type="SAM" id="Phobius"/>
    </source>
</evidence>
<dbReference type="OrthoDB" id="1701852at2"/>
<dbReference type="eggNOG" id="COG4200">
    <property type="taxonomic scope" value="Bacteria"/>
</dbReference>
<keyword evidence="1" id="KW-0472">Membrane</keyword>
<dbReference type="AlphaFoldDB" id="R2XWN2"/>
<protein>
    <submittedName>
        <fullName evidence="2">MutG family lantibiotic protection ABC transporter permease subunit</fullName>
    </submittedName>
</protein>
<gene>
    <name evidence="3" type="ORF">I592_03318</name>
    <name evidence="2" type="ORF">UKC_00129</name>
</gene>
<dbReference type="Proteomes" id="UP000013750">
    <property type="component" value="Unassembled WGS sequence"/>
</dbReference>
<dbReference type="NCBIfam" id="TIGR03733">
    <property type="entry name" value="lanti_perm_MutG"/>
    <property type="match status" value="1"/>
</dbReference>
<proteinExistence type="predicted"/>
<evidence type="ECO:0000313" key="2">
    <source>
        <dbReference type="EMBL" id="EOI58943.1"/>
    </source>
</evidence>
<feature type="transmembrane region" description="Helical" evidence="1">
    <location>
        <begin position="21"/>
        <end position="41"/>
    </location>
</feature>
<evidence type="ECO:0000313" key="4">
    <source>
        <dbReference type="Proteomes" id="UP000013750"/>
    </source>
</evidence>
<feature type="transmembrane region" description="Helical" evidence="1">
    <location>
        <begin position="94"/>
        <end position="115"/>
    </location>
</feature>
<comment type="caution">
    <text evidence="2">The sequence shown here is derived from an EMBL/GenBank/DDBJ whole genome shotgun (WGS) entry which is preliminary data.</text>
</comment>
<evidence type="ECO:0000313" key="3">
    <source>
        <dbReference type="EMBL" id="EOW79180.1"/>
    </source>
</evidence>
<reference evidence="3 5" key="2">
    <citation type="submission" date="2013-03" db="EMBL/GenBank/DDBJ databases">
        <title>The Genome Sequence of Enterococcus gilvus ATCC BAA-350 (PacBio/Illumina hybrid assembly).</title>
        <authorList>
            <consortium name="The Broad Institute Genomics Platform"/>
            <consortium name="The Broad Institute Genome Sequencing Center for Infectious Disease"/>
            <person name="Earl A."/>
            <person name="Russ C."/>
            <person name="Gilmore M."/>
            <person name="Surin D."/>
            <person name="Walker B."/>
            <person name="Young S."/>
            <person name="Zeng Q."/>
            <person name="Gargeya S."/>
            <person name="Fitzgerald M."/>
            <person name="Haas B."/>
            <person name="Abouelleil A."/>
            <person name="Allen A.W."/>
            <person name="Alvarado L."/>
            <person name="Arachchi H.M."/>
            <person name="Berlin A.M."/>
            <person name="Chapman S.B."/>
            <person name="Gainer-Dewar J."/>
            <person name="Goldberg J."/>
            <person name="Griggs A."/>
            <person name="Gujja S."/>
            <person name="Hansen M."/>
            <person name="Howarth C."/>
            <person name="Imamovic A."/>
            <person name="Ireland A."/>
            <person name="Larimer J."/>
            <person name="McCowan C."/>
            <person name="Murphy C."/>
            <person name="Pearson M."/>
            <person name="Poon T.W."/>
            <person name="Priest M."/>
            <person name="Roberts A."/>
            <person name="Saif S."/>
            <person name="Shea T."/>
            <person name="Sisk P."/>
            <person name="Sykes S."/>
            <person name="Wortman J."/>
            <person name="Nusbaum C."/>
            <person name="Birren B."/>
        </authorList>
    </citation>
    <scope>NUCLEOTIDE SEQUENCE [LARGE SCALE GENOMIC DNA]</scope>
    <source>
        <strain evidence="3 5">ATCC BAA-350</strain>
    </source>
</reference>